<sequence length="175" mass="18439">MNSREIALASIIAALYAVLVYLLPFMSFLLWQVRVADALIALTTVLGYPAVLGVTVGCFIGNILAAPWGSAALNAFDAFLGSLMNLVAGYAGYRIARKGGERNRIIALVVQVLVISVGVGSYLKYLLLWAFGTDVPVLLSIAGVLPGSVISIVVLGYPLSLAVERSLKGLRGRAS</sequence>
<dbReference type="Proteomes" id="UP000594121">
    <property type="component" value="Chromosome"/>
</dbReference>
<gene>
    <name evidence="2" type="ORF">IG193_08255</name>
</gene>
<proteinExistence type="predicted"/>
<protein>
    <submittedName>
        <fullName evidence="2">QueT transporter family protein</fullName>
    </submittedName>
</protein>
<keyword evidence="1" id="KW-0472">Membrane</keyword>
<feature type="transmembrane region" description="Helical" evidence="1">
    <location>
        <begin position="71"/>
        <end position="93"/>
    </location>
</feature>
<keyword evidence="1" id="KW-1133">Transmembrane helix</keyword>
<feature type="transmembrane region" description="Helical" evidence="1">
    <location>
        <begin position="137"/>
        <end position="163"/>
    </location>
</feature>
<dbReference type="InParanoid" id="A0A7L9FGA0"/>
<name>A0A7L9FGA0_9CREN</name>
<dbReference type="RefSeq" id="WP_192818699.1">
    <property type="nucleotide sequence ID" value="NZ_CP062310.1"/>
</dbReference>
<feature type="transmembrane region" description="Helical" evidence="1">
    <location>
        <begin position="38"/>
        <end position="65"/>
    </location>
</feature>
<dbReference type="PANTHER" id="PTHR40044">
    <property type="entry name" value="INTEGRAL MEMBRANE PROTEIN-RELATED"/>
    <property type="match status" value="1"/>
</dbReference>
<dbReference type="InterPro" id="IPR010387">
    <property type="entry name" value="QueT"/>
</dbReference>
<accession>A0A7L9FGA0</accession>
<evidence type="ECO:0000256" key="1">
    <source>
        <dbReference type="SAM" id="Phobius"/>
    </source>
</evidence>
<reference evidence="2 3" key="1">
    <citation type="submission" date="2020-10" db="EMBL/GenBank/DDBJ databases">
        <title>Thermofilum lucidum 3507LT sp. nov. a novel member of Thermofilaceae family isolated from Chile hot spring, and proposal of description order Thermofilales.</title>
        <authorList>
            <person name="Zayulina K.S."/>
            <person name="Elcheninov A.G."/>
            <person name="Toshchakov S.V."/>
            <person name="Kublanov I.V."/>
        </authorList>
    </citation>
    <scope>NUCLEOTIDE SEQUENCE [LARGE SCALE GENOMIC DNA]</scope>
    <source>
        <strain evidence="2 3">3507LT</strain>
    </source>
</reference>
<dbReference type="EMBL" id="CP062310">
    <property type="protein sequence ID" value="QOJ78727.1"/>
    <property type="molecule type" value="Genomic_DNA"/>
</dbReference>
<keyword evidence="1" id="KW-0812">Transmembrane</keyword>
<dbReference type="Pfam" id="PF06177">
    <property type="entry name" value="QueT"/>
    <property type="match status" value="1"/>
</dbReference>
<dbReference type="GeneID" id="59149881"/>
<dbReference type="KEGG" id="thel:IG193_08255"/>
<evidence type="ECO:0000313" key="3">
    <source>
        <dbReference type="Proteomes" id="UP000594121"/>
    </source>
</evidence>
<feature type="transmembrane region" description="Helical" evidence="1">
    <location>
        <begin position="105"/>
        <end position="131"/>
    </location>
</feature>
<evidence type="ECO:0000313" key="2">
    <source>
        <dbReference type="EMBL" id="QOJ78727.1"/>
    </source>
</evidence>
<organism evidence="2 3">
    <name type="scientific">Infirmifilum lucidum</name>
    <dbReference type="NCBI Taxonomy" id="2776706"/>
    <lineage>
        <taxon>Archaea</taxon>
        <taxon>Thermoproteota</taxon>
        <taxon>Thermoprotei</taxon>
        <taxon>Thermofilales</taxon>
        <taxon>Thermofilaceae</taxon>
        <taxon>Infirmifilum</taxon>
    </lineage>
</organism>
<keyword evidence="3" id="KW-1185">Reference proteome</keyword>
<dbReference type="AlphaFoldDB" id="A0A7L9FGA0"/>
<dbReference type="PANTHER" id="PTHR40044:SF1">
    <property type="entry name" value="INTEGRAL MEMBRANE PROTEIN"/>
    <property type="match status" value="1"/>
</dbReference>
<feature type="transmembrane region" description="Helical" evidence="1">
    <location>
        <begin position="6"/>
        <end position="31"/>
    </location>
</feature>